<evidence type="ECO:0000313" key="5">
    <source>
        <dbReference type="EMBL" id="GIK05452.1"/>
    </source>
</evidence>
<reference evidence="5 6" key="1">
    <citation type="submission" date="2021-02" db="EMBL/GenBank/DDBJ databases">
        <title>Pan-genome distribution and transcriptional activeness of fungal secondary metabolism genes in Aspergillus section Fumigati.</title>
        <authorList>
            <person name="Takahashi H."/>
            <person name="Umemura M."/>
            <person name="Ninomiya A."/>
            <person name="Kusuya Y."/>
            <person name="Urayama S."/>
            <person name="Shimizu M."/>
            <person name="Watanabe A."/>
            <person name="Kamei K."/>
            <person name="Yaguchi T."/>
            <person name="Hagiwara D."/>
        </authorList>
    </citation>
    <scope>NUCLEOTIDE SEQUENCE [LARGE SCALE GENOMIC DNA]</scope>
    <source>
        <strain evidence="5 6">IFM 47045</strain>
    </source>
</reference>
<dbReference type="SUPFAM" id="SSF50475">
    <property type="entry name" value="FMN-binding split barrel"/>
    <property type="match status" value="1"/>
</dbReference>
<dbReference type="GeneID" id="66937544"/>
<dbReference type="OrthoDB" id="10250990at2759"/>
<dbReference type="InterPro" id="IPR002563">
    <property type="entry name" value="Flavin_Rdtase-like_dom"/>
</dbReference>
<comment type="similarity">
    <text evidence="3">Belongs to the flavoredoxin family.</text>
</comment>
<organism evidence="5 6">
    <name type="scientific">Aspergillus viridinutans</name>
    <dbReference type="NCBI Taxonomy" id="75553"/>
    <lineage>
        <taxon>Eukaryota</taxon>
        <taxon>Fungi</taxon>
        <taxon>Dikarya</taxon>
        <taxon>Ascomycota</taxon>
        <taxon>Pezizomycotina</taxon>
        <taxon>Eurotiomycetes</taxon>
        <taxon>Eurotiomycetidae</taxon>
        <taxon>Eurotiales</taxon>
        <taxon>Aspergillaceae</taxon>
        <taxon>Aspergillus</taxon>
        <taxon>Aspergillus subgen. Fumigati</taxon>
    </lineage>
</organism>
<evidence type="ECO:0000256" key="3">
    <source>
        <dbReference type="ARBA" id="ARBA00038054"/>
    </source>
</evidence>
<accession>A0A9P3C0P3</accession>
<sequence>MGHSVISPAIFYWGTPVVLVTTVNEDGSPNIAPISSAWWLGNRAVLGLGRSSQTTANIIRTRQCVLNLPSDDMVQCVNALARTTGTKDVPASKVQRGYRYEKDKFGIAGLTPVSSDLVQPPRVQECPVHMEAEVVDVHKLFKDAPVELQGCLMAIEVEVVKTHVLDELRLPGYANRIDPDKWKPMIMSFQNLYGLKDGKLADSILAKIDEESYRV</sequence>
<comment type="caution">
    <text evidence="5">The sequence shown here is derived from an EMBL/GenBank/DDBJ whole genome shotgun (WGS) entry which is preliminary data.</text>
</comment>
<evidence type="ECO:0000256" key="2">
    <source>
        <dbReference type="ARBA" id="ARBA00022630"/>
    </source>
</evidence>
<dbReference type="PANTHER" id="PTHR43567">
    <property type="entry name" value="FLAVOREDOXIN-RELATED-RELATED"/>
    <property type="match status" value="1"/>
</dbReference>
<dbReference type="PANTHER" id="PTHR43567:SF1">
    <property type="entry name" value="FLAVOREDOXIN"/>
    <property type="match status" value="1"/>
</dbReference>
<gene>
    <name evidence="5" type="ORF">Aspvir_009562</name>
</gene>
<keyword evidence="2" id="KW-0285">Flavoprotein</keyword>
<keyword evidence="6" id="KW-1185">Reference proteome</keyword>
<dbReference type="Pfam" id="PF01613">
    <property type="entry name" value="Flavin_Reduct"/>
    <property type="match status" value="1"/>
</dbReference>
<comment type="cofactor">
    <cofactor evidence="1">
        <name>FMN</name>
        <dbReference type="ChEBI" id="CHEBI:58210"/>
    </cofactor>
</comment>
<feature type="domain" description="Flavin reductase like" evidence="4">
    <location>
        <begin position="15"/>
        <end position="143"/>
    </location>
</feature>
<proteinExistence type="inferred from homology"/>
<name>A0A9P3C0P3_ASPVI</name>
<protein>
    <recommendedName>
        <fullName evidence="4">Flavin reductase like domain-containing protein</fullName>
    </recommendedName>
</protein>
<evidence type="ECO:0000259" key="4">
    <source>
        <dbReference type="Pfam" id="PF01613"/>
    </source>
</evidence>
<dbReference type="Proteomes" id="UP000710440">
    <property type="component" value="Unassembled WGS sequence"/>
</dbReference>
<evidence type="ECO:0000313" key="6">
    <source>
        <dbReference type="Proteomes" id="UP000710440"/>
    </source>
</evidence>
<dbReference type="AlphaFoldDB" id="A0A9P3C0P3"/>
<dbReference type="Gene3D" id="2.30.110.10">
    <property type="entry name" value="Electron Transport, Fmn-binding Protein, Chain A"/>
    <property type="match status" value="1"/>
</dbReference>
<dbReference type="GO" id="GO:0010181">
    <property type="term" value="F:FMN binding"/>
    <property type="evidence" value="ECO:0007669"/>
    <property type="project" value="InterPro"/>
</dbReference>
<dbReference type="EMBL" id="BOPL01000008">
    <property type="protein sequence ID" value="GIK05452.1"/>
    <property type="molecule type" value="Genomic_DNA"/>
</dbReference>
<evidence type="ECO:0000256" key="1">
    <source>
        <dbReference type="ARBA" id="ARBA00001917"/>
    </source>
</evidence>
<dbReference type="InterPro" id="IPR012349">
    <property type="entry name" value="Split_barrel_FMN-bd"/>
</dbReference>
<dbReference type="InterPro" id="IPR052174">
    <property type="entry name" value="Flavoredoxin"/>
</dbReference>
<dbReference type="RefSeq" id="XP_043128638.1">
    <property type="nucleotide sequence ID" value="XM_043272703.1"/>
</dbReference>